<evidence type="ECO:0000256" key="3">
    <source>
        <dbReference type="ARBA" id="ARBA00022989"/>
    </source>
</evidence>
<keyword evidence="3 5" id="KW-1133">Transmembrane helix</keyword>
<dbReference type="RefSeq" id="WP_186882826.1">
    <property type="nucleotide sequence ID" value="NZ_JACOFT010000003.1"/>
</dbReference>
<evidence type="ECO:0000313" key="7">
    <source>
        <dbReference type="EMBL" id="MBC3811578.1"/>
    </source>
</evidence>
<feature type="transmembrane region" description="Helical" evidence="5">
    <location>
        <begin position="165"/>
        <end position="188"/>
    </location>
</feature>
<proteinExistence type="predicted"/>
<feature type="transmembrane region" description="Helical" evidence="5">
    <location>
        <begin position="63"/>
        <end position="84"/>
    </location>
</feature>
<reference evidence="7 8" key="1">
    <citation type="submission" date="2020-08" db="EMBL/GenBank/DDBJ databases">
        <title>Novel species isolated from subtropical streams in China.</title>
        <authorList>
            <person name="Lu H."/>
        </authorList>
    </citation>
    <scope>NUCLEOTIDE SEQUENCE [LARGE SCALE GENOMIC DNA]</scope>
    <source>
        <strain evidence="7 8">CCTCC AB 2015119</strain>
    </source>
</reference>
<feature type="domain" description="Yip1" evidence="6">
    <location>
        <begin position="17"/>
        <end position="158"/>
    </location>
</feature>
<sequence>MNLLNLGKMPFSFHGGWDTVSKIHPSVIRSFLLLVLPCSLIPPLALLYAGSHHAALYWVDAPYLRWLDVAAVFLVMELMTVPLMGWLIRKLAKDHQVTMDFQDSFLLASITAVPMWLSSLGLLSADLWLVIACVIMGLLLAASVLYHGLYAILKLEDTVDAQVMGYKIFSFGGIVWIMLCSFVALPLMW</sequence>
<dbReference type="Pfam" id="PF04893">
    <property type="entry name" value="Yip1"/>
    <property type="match status" value="1"/>
</dbReference>
<keyword evidence="2 5" id="KW-0812">Transmembrane</keyword>
<protein>
    <recommendedName>
        <fullName evidence="6">Yip1 domain-containing protein</fullName>
    </recommendedName>
</protein>
<evidence type="ECO:0000256" key="5">
    <source>
        <dbReference type="SAM" id="Phobius"/>
    </source>
</evidence>
<evidence type="ECO:0000259" key="6">
    <source>
        <dbReference type="Pfam" id="PF04893"/>
    </source>
</evidence>
<comment type="caution">
    <text evidence="7">The sequence shown here is derived from an EMBL/GenBank/DDBJ whole genome shotgun (WGS) entry which is preliminary data.</text>
</comment>
<name>A0ABR6XF87_9BURK</name>
<organism evidence="7 8">
    <name type="scientific">Undibacterium aquatile</name>
    <dbReference type="NCBI Taxonomy" id="1537398"/>
    <lineage>
        <taxon>Bacteria</taxon>
        <taxon>Pseudomonadati</taxon>
        <taxon>Pseudomonadota</taxon>
        <taxon>Betaproteobacteria</taxon>
        <taxon>Burkholderiales</taxon>
        <taxon>Oxalobacteraceae</taxon>
        <taxon>Undibacterium</taxon>
    </lineage>
</organism>
<feature type="transmembrane region" description="Helical" evidence="5">
    <location>
        <begin position="105"/>
        <end position="123"/>
    </location>
</feature>
<dbReference type="InterPro" id="IPR006977">
    <property type="entry name" value="Yip1_dom"/>
</dbReference>
<feature type="transmembrane region" description="Helical" evidence="5">
    <location>
        <begin position="129"/>
        <end position="153"/>
    </location>
</feature>
<evidence type="ECO:0000256" key="1">
    <source>
        <dbReference type="ARBA" id="ARBA00004141"/>
    </source>
</evidence>
<comment type="subcellular location">
    <subcellularLocation>
        <location evidence="1">Membrane</location>
        <topology evidence="1">Multi-pass membrane protein</topology>
    </subcellularLocation>
</comment>
<dbReference type="Proteomes" id="UP000637632">
    <property type="component" value="Unassembled WGS sequence"/>
</dbReference>
<evidence type="ECO:0000313" key="8">
    <source>
        <dbReference type="Proteomes" id="UP000637632"/>
    </source>
</evidence>
<evidence type="ECO:0000256" key="2">
    <source>
        <dbReference type="ARBA" id="ARBA00022692"/>
    </source>
</evidence>
<keyword evidence="4 5" id="KW-0472">Membrane</keyword>
<feature type="transmembrane region" description="Helical" evidence="5">
    <location>
        <begin position="31"/>
        <end position="51"/>
    </location>
</feature>
<evidence type="ECO:0000256" key="4">
    <source>
        <dbReference type="ARBA" id="ARBA00023136"/>
    </source>
</evidence>
<gene>
    <name evidence="7" type="ORF">H8K26_09015</name>
</gene>
<keyword evidence="8" id="KW-1185">Reference proteome</keyword>
<dbReference type="EMBL" id="JACOFT010000003">
    <property type="protein sequence ID" value="MBC3811578.1"/>
    <property type="molecule type" value="Genomic_DNA"/>
</dbReference>
<accession>A0ABR6XF87</accession>